<protein>
    <submittedName>
        <fullName evidence="2">Uncharacterized protein</fullName>
    </submittedName>
</protein>
<accession>A0A0N7JH64</accession>
<keyword evidence="1" id="KW-1133">Transmembrane helix</keyword>
<dbReference type="Proteomes" id="UP000056905">
    <property type="component" value="Chromosome"/>
</dbReference>
<feature type="transmembrane region" description="Helical" evidence="1">
    <location>
        <begin position="190"/>
        <end position="213"/>
    </location>
</feature>
<keyword evidence="1" id="KW-0812">Transmembrane</keyword>
<proteinExistence type="predicted"/>
<dbReference type="RefSeq" id="WP_062144404.1">
    <property type="nucleotide sequence ID" value="NZ_CP013002.1"/>
</dbReference>
<evidence type="ECO:0000313" key="2">
    <source>
        <dbReference type="EMBL" id="ALL12522.1"/>
    </source>
</evidence>
<name>A0A0N7JH64_9CAUL</name>
<evidence type="ECO:0000256" key="1">
    <source>
        <dbReference type="SAM" id="Phobius"/>
    </source>
</evidence>
<gene>
    <name evidence="2" type="ORF">AQ619_03665</name>
</gene>
<organism evidence="2 3">
    <name type="scientific">Caulobacter henricii</name>
    <dbReference type="NCBI Taxonomy" id="69395"/>
    <lineage>
        <taxon>Bacteria</taxon>
        <taxon>Pseudomonadati</taxon>
        <taxon>Pseudomonadota</taxon>
        <taxon>Alphaproteobacteria</taxon>
        <taxon>Caulobacterales</taxon>
        <taxon>Caulobacteraceae</taxon>
        <taxon>Caulobacter</taxon>
    </lineage>
</organism>
<dbReference type="AlphaFoldDB" id="A0A0N7JH64"/>
<dbReference type="OrthoDB" id="8911774at2"/>
<sequence>MSSFWVWAVALGLYALFLAWYVNWRGPLSAAEVADLIGRMKAAGIGHGGPDELPTLERFLAEDDGREFFMLNVIRMADGPVAHPATGELKPARQVMEGYTRMFLPALFRRGGHPALAARKVGGLVDTWGIENCPKWSMMGYVRYRSRRDLAQLVCDPRFGGAHAFKHAAMPQTFNFPTRPMIMTLAGPRLWVGLVLALLAALAQVGLLLSALAG</sequence>
<keyword evidence="1" id="KW-0472">Membrane</keyword>
<dbReference type="STRING" id="69395.AQ619_03665"/>
<keyword evidence="3" id="KW-1185">Reference proteome</keyword>
<dbReference type="KEGG" id="chq:AQ619_03665"/>
<reference evidence="2 3" key="1">
    <citation type="submission" date="2015-10" db="EMBL/GenBank/DDBJ databases">
        <title>Conservation of the essential genome among Caulobacter and Brevundimonas species.</title>
        <authorList>
            <person name="Scott D."/>
            <person name="Ely B."/>
        </authorList>
    </citation>
    <scope>NUCLEOTIDE SEQUENCE [LARGE SCALE GENOMIC DNA]</scope>
    <source>
        <strain evidence="2 3">CB4</strain>
    </source>
</reference>
<dbReference type="EMBL" id="CP013002">
    <property type="protein sequence ID" value="ALL12522.1"/>
    <property type="molecule type" value="Genomic_DNA"/>
</dbReference>
<dbReference type="Gene3D" id="3.30.70.100">
    <property type="match status" value="1"/>
</dbReference>
<evidence type="ECO:0000313" key="3">
    <source>
        <dbReference type="Proteomes" id="UP000056905"/>
    </source>
</evidence>
<feature type="transmembrane region" description="Helical" evidence="1">
    <location>
        <begin position="6"/>
        <end position="24"/>
    </location>
</feature>